<reference evidence="1" key="1">
    <citation type="journal article" date="2021" name="Proc. Natl. Acad. Sci. U.S.A.">
        <title>A Catalog of Tens of Thousands of Viruses from Human Metagenomes Reveals Hidden Associations with Chronic Diseases.</title>
        <authorList>
            <person name="Tisza M.J."/>
            <person name="Buck C.B."/>
        </authorList>
    </citation>
    <scope>NUCLEOTIDE SEQUENCE</scope>
    <source>
        <strain evidence="1">CtCIv11</strain>
    </source>
</reference>
<dbReference type="EMBL" id="BK032513">
    <property type="protein sequence ID" value="DAF44989.1"/>
    <property type="molecule type" value="Genomic_DNA"/>
</dbReference>
<protein>
    <submittedName>
        <fullName evidence="1">Uncharacterized protein</fullName>
    </submittedName>
</protein>
<proteinExistence type="predicted"/>
<accession>A0A8S5S1U7</accession>
<organism evidence="1">
    <name type="scientific">Siphoviridae sp. ctCIv11</name>
    <dbReference type="NCBI Taxonomy" id="2827806"/>
    <lineage>
        <taxon>Viruses</taxon>
        <taxon>Duplodnaviria</taxon>
        <taxon>Heunggongvirae</taxon>
        <taxon>Uroviricota</taxon>
        <taxon>Caudoviricetes</taxon>
    </lineage>
</organism>
<name>A0A8S5S1U7_9CAUD</name>
<sequence length="47" mass="5442">MRNHFYPGVTVKSFLLTYFVVKFYGINTSAKTIGKKYFLLLLFGNFG</sequence>
<evidence type="ECO:0000313" key="1">
    <source>
        <dbReference type="EMBL" id="DAF44989.1"/>
    </source>
</evidence>